<dbReference type="Pfam" id="PF13715">
    <property type="entry name" value="CarbopepD_reg_2"/>
    <property type="match status" value="1"/>
</dbReference>
<keyword evidence="1" id="KW-0645">Protease</keyword>
<proteinExistence type="predicted"/>
<keyword evidence="1" id="KW-0121">Carboxypeptidase</keyword>
<dbReference type="SUPFAM" id="SSF49464">
    <property type="entry name" value="Carboxypeptidase regulatory domain-like"/>
    <property type="match status" value="1"/>
</dbReference>
<dbReference type="GO" id="GO:0004180">
    <property type="term" value="F:carboxypeptidase activity"/>
    <property type="evidence" value="ECO:0007669"/>
    <property type="project" value="UniProtKB-KW"/>
</dbReference>
<comment type="caution">
    <text evidence="1">The sequence shown here is derived from an EMBL/GenBank/DDBJ whole genome shotgun (WGS) entry which is preliminary data.</text>
</comment>
<name>A0A2W7NS76_9BACT</name>
<dbReference type="EMBL" id="QKZK01000004">
    <property type="protein sequence ID" value="PZX19474.1"/>
    <property type="molecule type" value="Genomic_DNA"/>
</dbReference>
<dbReference type="Proteomes" id="UP000249239">
    <property type="component" value="Unassembled WGS sequence"/>
</dbReference>
<reference evidence="1 2" key="1">
    <citation type="submission" date="2018-06" db="EMBL/GenBank/DDBJ databases">
        <title>Genomic Encyclopedia of Archaeal and Bacterial Type Strains, Phase II (KMG-II): from individual species to whole genera.</title>
        <authorList>
            <person name="Goeker M."/>
        </authorList>
    </citation>
    <scope>NUCLEOTIDE SEQUENCE [LARGE SCALE GENOMIC DNA]</scope>
    <source>
        <strain evidence="1 2">DSM 6779</strain>
    </source>
</reference>
<keyword evidence="1" id="KW-0378">Hydrolase</keyword>
<protein>
    <submittedName>
        <fullName evidence="1">Carboxypeptidase-like protein</fullName>
    </submittedName>
</protein>
<dbReference type="AlphaFoldDB" id="A0A2W7NS76"/>
<dbReference type="Pfam" id="PF18939">
    <property type="entry name" value="DUF5686"/>
    <property type="match status" value="1"/>
</dbReference>
<dbReference type="InterPro" id="IPR008969">
    <property type="entry name" value="CarboxyPept-like_regulatory"/>
</dbReference>
<accession>A0A2W7NS76</accession>
<sequence>MVMGQGITSVQGKVVDSENGQPVPFVNIIFKNTSIGTISDTTGCFKLQGKIMSDTILLSTIGYRSSRHAIKRGQKNNVTVKLTPDMVALKEVKVAPDDGPMRRLFNQIIKQKPVNNPERHTRYAFEKYSRWEYKINNTGKKELQCDSVNLRDKAMSAMALDTMQDIPLFFSEQIFYNEYQRTPARQKCTILANSKSGLGMLEDTEISGFTSGLDMGVNFYDNQIKILSQNFISPLADNGWFYYKYYLSDSTQINGIKHYNVRFVPRRWGDNVFTGNFIAETHHYSVVDIQAKLTNTSHLNFVRRLEFTASYQFVNDTIPFFKTTTIDAAVDYMPVSFGKNDKRIELNVKHLSSIDKVTLNPPGEVKLSSSKLSYETLKVRGADTRDTAYWKTVRHVGLSASDELTRSRIDSLNQKPFVKFLDKLSYMLFTGYWDLGKWEVGPYDYVFNKNAVEGTHLYIGGRTSTEIWENGQIWGGVGYATRKKEMIWRLGGGYILDSPTRQIIRGSLTDDYIRIGENEKILNIYENKQNTSESNLIAHIFKRDRLDELYRQQKATFEYEHEWRSGFSTRLKASYSKQFSPDFYPFMCQGNPVGSVRVADMGINLRWSWKEKYIDKGFRRLYTGTRYPIVNLNLGGGQSFVNGMNEFYARIHATYKHMFFWGQTQMLYVGEAGAVAGKAPYTILDIPRGNETYGFIMYNYNLMNNLEYVHDTYVHLFLDYHLNGMFFKRFPLIKHLGLREVITFKGLYGTLRNGHTQMLDLPLSISPNNHIPYAEVGWGVENVFRFFRIDAIYRISEVTYPGAPKFGIRGRFEVKF</sequence>
<gene>
    <name evidence="1" type="ORF">LX69_00741</name>
</gene>
<dbReference type="InterPro" id="IPR043741">
    <property type="entry name" value="DUF5686"/>
</dbReference>
<evidence type="ECO:0000313" key="1">
    <source>
        <dbReference type="EMBL" id="PZX19474.1"/>
    </source>
</evidence>
<dbReference type="Gene3D" id="2.60.40.1120">
    <property type="entry name" value="Carboxypeptidase-like, regulatory domain"/>
    <property type="match status" value="1"/>
</dbReference>
<keyword evidence="2" id="KW-1185">Reference proteome</keyword>
<evidence type="ECO:0000313" key="2">
    <source>
        <dbReference type="Proteomes" id="UP000249239"/>
    </source>
</evidence>
<organism evidence="1 2">
    <name type="scientific">Breznakibacter xylanolyticus</name>
    <dbReference type="NCBI Taxonomy" id="990"/>
    <lineage>
        <taxon>Bacteria</taxon>
        <taxon>Pseudomonadati</taxon>
        <taxon>Bacteroidota</taxon>
        <taxon>Bacteroidia</taxon>
        <taxon>Marinilabiliales</taxon>
        <taxon>Marinilabiliaceae</taxon>
        <taxon>Breznakibacter</taxon>
    </lineage>
</organism>